<dbReference type="AlphaFoldDB" id="A0AA37HUN8"/>
<feature type="compositionally biased region" description="Low complexity" evidence="1">
    <location>
        <begin position="31"/>
        <end position="41"/>
    </location>
</feature>
<evidence type="ECO:0000313" key="2">
    <source>
        <dbReference type="EMBL" id="GJD81909.1"/>
    </source>
</evidence>
<evidence type="ECO:0000256" key="1">
    <source>
        <dbReference type="SAM" id="MobiDB-lite"/>
    </source>
</evidence>
<accession>A0AA37HUN8</accession>
<comment type="caution">
    <text evidence="2">The sequence shown here is derived from an EMBL/GenBank/DDBJ whole genome shotgun (WGS) entry which is preliminary data.</text>
</comment>
<sequence>MAGMRWMIALMLVLLRFGPDVFVAASAAAAPSPGSAEPAAPKWLVSPPAGVVLR</sequence>
<organism evidence="2 3">
    <name type="scientific">Methylobacterium gregans</name>
    <dbReference type="NCBI Taxonomy" id="374424"/>
    <lineage>
        <taxon>Bacteria</taxon>
        <taxon>Pseudomonadati</taxon>
        <taxon>Pseudomonadota</taxon>
        <taxon>Alphaproteobacteria</taxon>
        <taxon>Hyphomicrobiales</taxon>
        <taxon>Methylobacteriaceae</taxon>
        <taxon>Methylobacterium</taxon>
    </lineage>
</organism>
<dbReference type="Proteomes" id="UP001055108">
    <property type="component" value="Unassembled WGS sequence"/>
</dbReference>
<evidence type="ECO:0000313" key="3">
    <source>
        <dbReference type="Proteomes" id="UP001055108"/>
    </source>
</evidence>
<reference evidence="2" key="2">
    <citation type="submission" date="2021-08" db="EMBL/GenBank/DDBJ databases">
        <authorList>
            <person name="Tani A."/>
            <person name="Ola A."/>
            <person name="Ogura Y."/>
            <person name="Katsura K."/>
            <person name="Hayashi T."/>
        </authorList>
    </citation>
    <scope>NUCLEOTIDE SEQUENCE</scope>
    <source>
        <strain evidence="2">NBRC 103626</strain>
    </source>
</reference>
<proteinExistence type="predicted"/>
<keyword evidence="3" id="KW-1185">Reference proteome</keyword>
<dbReference type="EMBL" id="BPQM01000173">
    <property type="protein sequence ID" value="GJD81909.1"/>
    <property type="molecule type" value="Genomic_DNA"/>
</dbReference>
<reference evidence="2" key="1">
    <citation type="journal article" date="2016" name="Front. Microbiol.">
        <title>Genome Sequence of the Piezophilic, Mesophilic Sulfate-Reducing Bacterium Desulfovibrio indicus J2T.</title>
        <authorList>
            <person name="Cao J."/>
            <person name="Maignien L."/>
            <person name="Shao Z."/>
            <person name="Alain K."/>
            <person name="Jebbar M."/>
        </authorList>
    </citation>
    <scope>NUCLEOTIDE SEQUENCE</scope>
    <source>
        <strain evidence="2">NBRC 103626</strain>
    </source>
</reference>
<gene>
    <name evidence="2" type="ORF">NBEOAGPD_5165</name>
</gene>
<protein>
    <submittedName>
        <fullName evidence="2">Uncharacterized protein</fullName>
    </submittedName>
</protein>
<feature type="region of interest" description="Disordered" evidence="1">
    <location>
        <begin position="31"/>
        <end position="54"/>
    </location>
</feature>
<name>A0AA37HUN8_9HYPH</name>